<dbReference type="InterPro" id="IPR013083">
    <property type="entry name" value="Znf_RING/FYVE/PHD"/>
</dbReference>
<sequence>MDHADESDNQKQCRICFEGADAEPDSKFIRPCLCKGSMQYVHVHCLQRWRNSSQNRSAFYKCGQCGYDYRLARTRIVNIASNPGFLFTLLSIISSYVTTYTYSYFSGPSSSSFYISSSSYWFYDPTEVLHDLVRASLGILQDEEGIFQSEPLLSREHSADASQTTPGFLARFIQRFVIGLPLIGASSLIHMLVSLPLIGPLHWLARFRARRRNNDRDISALIIAILIVVGAARCSSREVLCASMLIIQLVPGHSMLCINSPNPLPRESCFGLKTQY</sequence>
<protein>
    <recommendedName>
        <fullName evidence="5">RING-CH-type domain-containing protein</fullName>
    </recommendedName>
</protein>
<feature type="transmembrane region" description="Helical" evidence="4">
    <location>
        <begin position="176"/>
        <end position="198"/>
    </location>
</feature>
<dbReference type="Gene3D" id="3.30.40.10">
    <property type="entry name" value="Zinc/RING finger domain, C3HC4 (zinc finger)"/>
    <property type="match status" value="1"/>
</dbReference>
<gene>
    <name evidence="6" type="ORF">D9757_005351</name>
</gene>
<organism evidence="6 7">
    <name type="scientific">Collybiopsis confluens</name>
    <dbReference type="NCBI Taxonomy" id="2823264"/>
    <lineage>
        <taxon>Eukaryota</taxon>
        <taxon>Fungi</taxon>
        <taxon>Dikarya</taxon>
        <taxon>Basidiomycota</taxon>
        <taxon>Agaricomycotina</taxon>
        <taxon>Agaricomycetes</taxon>
        <taxon>Agaricomycetidae</taxon>
        <taxon>Agaricales</taxon>
        <taxon>Marasmiineae</taxon>
        <taxon>Omphalotaceae</taxon>
        <taxon>Collybiopsis</taxon>
    </lineage>
</organism>
<keyword evidence="4" id="KW-1133">Transmembrane helix</keyword>
<dbReference type="CDD" id="cd16495">
    <property type="entry name" value="RING_CH-C4HC3_MARCH"/>
    <property type="match status" value="1"/>
</dbReference>
<evidence type="ECO:0000256" key="4">
    <source>
        <dbReference type="SAM" id="Phobius"/>
    </source>
</evidence>
<evidence type="ECO:0000256" key="1">
    <source>
        <dbReference type="ARBA" id="ARBA00022723"/>
    </source>
</evidence>
<name>A0A8H5HLD3_9AGAR</name>
<evidence type="ECO:0000313" key="6">
    <source>
        <dbReference type="EMBL" id="KAF5385503.1"/>
    </source>
</evidence>
<dbReference type="SMART" id="SM00744">
    <property type="entry name" value="RINGv"/>
    <property type="match status" value="1"/>
</dbReference>
<dbReference type="InterPro" id="IPR011016">
    <property type="entry name" value="Znf_RING-CH"/>
</dbReference>
<keyword evidence="1" id="KW-0479">Metal-binding</keyword>
<dbReference type="Pfam" id="PF12906">
    <property type="entry name" value="RINGv"/>
    <property type="match status" value="1"/>
</dbReference>
<accession>A0A8H5HLD3</accession>
<feature type="domain" description="RING-CH-type" evidence="5">
    <location>
        <begin position="5"/>
        <end position="72"/>
    </location>
</feature>
<dbReference type="PANTHER" id="PTHR46347:SF1">
    <property type="entry name" value="RING_FYVE_PHD ZINC FINGER SUPERFAMILY PROTEIN"/>
    <property type="match status" value="1"/>
</dbReference>
<keyword evidence="2" id="KW-0863">Zinc-finger</keyword>
<evidence type="ECO:0000256" key="2">
    <source>
        <dbReference type="ARBA" id="ARBA00022771"/>
    </source>
</evidence>
<comment type="caution">
    <text evidence="6">The sequence shown here is derived from an EMBL/GenBank/DDBJ whole genome shotgun (WGS) entry which is preliminary data.</text>
</comment>
<dbReference type="PANTHER" id="PTHR46347">
    <property type="entry name" value="RING/FYVE/PHD ZINC FINGER SUPERFAMILY PROTEIN"/>
    <property type="match status" value="1"/>
</dbReference>
<evidence type="ECO:0000313" key="7">
    <source>
        <dbReference type="Proteomes" id="UP000518752"/>
    </source>
</evidence>
<keyword evidence="3" id="KW-0862">Zinc</keyword>
<evidence type="ECO:0000259" key="5">
    <source>
        <dbReference type="PROSITE" id="PS51292"/>
    </source>
</evidence>
<dbReference type="Proteomes" id="UP000518752">
    <property type="component" value="Unassembled WGS sequence"/>
</dbReference>
<dbReference type="SUPFAM" id="SSF57850">
    <property type="entry name" value="RING/U-box"/>
    <property type="match status" value="1"/>
</dbReference>
<evidence type="ECO:0000256" key="3">
    <source>
        <dbReference type="ARBA" id="ARBA00022833"/>
    </source>
</evidence>
<dbReference type="EMBL" id="JAACJN010000040">
    <property type="protein sequence ID" value="KAF5385503.1"/>
    <property type="molecule type" value="Genomic_DNA"/>
</dbReference>
<dbReference type="OrthoDB" id="264354at2759"/>
<keyword evidence="7" id="KW-1185">Reference proteome</keyword>
<keyword evidence="4" id="KW-0472">Membrane</keyword>
<dbReference type="PROSITE" id="PS51292">
    <property type="entry name" value="ZF_RING_CH"/>
    <property type="match status" value="1"/>
</dbReference>
<reference evidence="6 7" key="1">
    <citation type="journal article" date="2020" name="ISME J.">
        <title>Uncovering the hidden diversity of litter-decomposition mechanisms in mushroom-forming fungi.</title>
        <authorList>
            <person name="Floudas D."/>
            <person name="Bentzer J."/>
            <person name="Ahren D."/>
            <person name="Johansson T."/>
            <person name="Persson P."/>
            <person name="Tunlid A."/>
        </authorList>
    </citation>
    <scope>NUCLEOTIDE SEQUENCE [LARGE SCALE GENOMIC DNA]</scope>
    <source>
        <strain evidence="6 7">CBS 406.79</strain>
    </source>
</reference>
<keyword evidence="4" id="KW-0812">Transmembrane</keyword>
<proteinExistence type="predicted"/>
<dbReference type="GO" id="GO:0008270">
    <property type="term" value="F:zinc ion binding"/>
    <property type="evidence" value="ECO:0007669"/>
    <property type="project" value="UniProtKB-KW"/>
</dbReference>
<feature type="transmembrane region" description="Helical" evidence="4">
    <location>
        <begin position="218"/>
        <end position="235"/>
    </location>
</feature>
<dbReference type="AlphaFoldDB" id="A0A8H5HLD3"/>